<name>A0ABT0H547_9FLAO</name>
<comment type="caution">
    <text evidence="4">The sequence shown here is derived from an EMBL/GenBank/DDBJ whole genome shotgun (WGS) entry which is preliminary data.</text>
</comment>
<dbReference type="Proteomes" id="UP001203687">
    <property type="component" value="Unassembled WGS sequence"/>
</dbReference>
<organism evidence="4 5">
    <name type="scientific">Psychroserpens algicola</name>
    <dbReference type="NCBI Taxonomy" id="1719034"/>
    <lineage>
        <taxon>Bacteria</taxon>
        <taxon>Pseudomonadati</taxon>
        <taxon>Bacteroidota</taxon>
        <taxon>Flavobacteriia</taxon>
        <taxon>Flavobacteriales</taxon>
        <taxon>Flavobacteriaceae</taxon>
        <taxon>Psychroserpens</taxon>
    </lineage>
</organism>
<dbReference type="EMBL" id="JALPQF010000002">
    <property type="protein sequence ID" value="MCK8479486.1"/>
    <property type="molecule type" value="Genomic_DNA"/>
</dbReference>
<accession>A0ABT0H547</accession>
<dbReference type="Pfam" id="PF18962">
    <property type="entry name" value="Por_Secre_tail"/>
    <property type="match status" value="1"/>
</dbReference>
<feature type="chain" id="PRO_5045641271" evidence="2">
    <location>
        <begin position="25"/>
        <end position="267"/>
    </location>
</feature>
<feature type="domain" description="Secretion system C-terminal sorting" evidence="3">
    <location>
        <begin position="199"/>
        <end position="266"/>
    </location>
</feature>
<evidence type="ECO:0000313" key="5">
    <source>
        <dbReference type="Proteomes" id="UP001203687"/>
    </source>
</evidence>
<feature type="signal peptide" evidence="2">
    <location>
        <begin position="1"/>
        <end position="24"/>
    </location>
</feature>
<keyword evidence="5" id="KW-1185">Reference proteome</keyword>
<keyword evidence="1 2" id="KW-0732">Signal</keyword>
<dbReference type="RefSeq" id="WP_248411800.1">
    <property type="nucleotide sequence ID" value="NZ_JALPQF010000002.1"/>
</dbReference>
<sequence>MKTTTKRVSILLACIMLSLSNVFAFNSNSDDTSDNQESGDQRMKIRLVFNSVNTFTRKISVIADESATDGFDSEFDSALENVQEDDMYWLIDLGKYIDQGISEINEETVLQLGINTNEDGINSIAIDKLDNIPSDMKIFVHDKALGVYHSIKDGAYQVSLNAGAYLNRFEVVFMQPDTLSTTEFHKEDKSLDIRFDMQTDQIKIMNNSNLKIEGVQVYSILGQSVHTSNATHTNNELQINASHMSTGAYVVIVTAENGINSKKILVN</sequence>
<evidence type="ECO:0000313" key="4">
    <source>
        <dbReference type="EMBL" id="MCK8479486.1"/>
    </source>
</evidence>
<evidence type="ECO:0000259" key="3">
    <source>
        <dbReference type="Pfam" id="PF18962"/>
    </source>
</evidence>
<evidence type="ECO:0000256" key="1">
    <source>
        <dbReference type="ARBA" id="ARBA00022729"/>
    </source>
</evidence>
<gene>
    <name evidence="4" type="ORF">MUY34_02575</name>
</gene>
<dbReference type="InterPro" id="IPR026444">
    <property type="entry name" value="Secre_tail"/>
</dbReference>
<evidence type="ECO:0000256" key="2">
    <source>
        <dbReference type="SAM" id="SignalP"/>
    </source>
</evidence>
<reference evidence="4" key="1">
    <citation type="submission" date="2022-04" db="EMBL/GenBank/DDBJ databases">
        <authorList>
            <person name="Ren T."/>
        </authorList>
    </citation>
    <scope>NUCLEOTIDE SEQUENCE</scope>
    <source>
        <strain evidence="4">F63249</strain>
    </source>
</reference>
<protein>
    <submittedName>
        <fullName evidence="4">T9SS type A sorting domain-containing protein</fullName>
    </submittedName>
</protein>
<proteinExistence type="predicted"/>
<dbReference type="NCBIfam" id="TIGR04183">
    <property type="entry name" value="Por_Secre_tail"/>
    <property type="match status" value="1"/>
</dbReference>